<protein>
    <submittedName>
        <fullName evidence="1">Uncharacterized protein</fullName>
    </submittedName>
</protein>
<keyword evidence="2" id="KW-1185">Reference proteome</keyword>
<comment type="caution">
    <text evidence="1">The sequence shown here is derived from an EMBL/GenBank/DDBJ whole genome shotgun (WGS) entry which is preliminary data.</text>
</comment>
<proteinExistence type="predicted"/>
<evidence type="ECO:0000313" key="1">
    <source>
        <dbReference type="EMBL" id="RIE00830.1"/>
    </source>
</evidence>
<reference evidence="1 2" key="1">
    <citation type="submission" date="2018-09" db="EMBL/GenBank/DDBJ databases">
        <title>Cohnella cavernae sp. nov., isolated from a karst cave.</title>
        <authorList>
            <person name="Zhu H."/>
        </authorList>
    </citation>
    <scope>NUCLEOTIDE SEQUENCE [LARGE SCALE GENOMIC DNA]</scope>
    <source>
        <strain evidence="1 2">K2E09-144</strain>
    </source>
</reference>
<accession>A0A398CDX3</accession>
<evidence type="ECO:0000313" key="2">
    <source>
        <dbReference type="Proteomes" id="UP000266340"/>
    </source>
</evidence>
<dbReference type="AlphaFoldDB" id="A0A398CDX3"/>
<name>A0A398CDX3_9BACL</name>
<sequence>MYSICCRQWYAKYNLNLQGNEAQNEIQLTMEYSIKLFKRETIIRLVEDYQKYIVTNNWG</sequence>
<dbReference type="Gene3D" id="3.30.559.30">
    <property type="entry name" value="Nonribosomal peptide synthetase, condensation domain"/>
    <property type="match status" value="1"/>
</dbReference>
<dbReference type="EMBL" id="QXJM01000048">
    <property type="protein sequence ID" value="RIE00830.1"/>
    <property type="molecule type" value="Genomic_DNA"/>
</dbReference>
<dbReference type="Proteomes" id="UP000266340">
    <property type="component" value="Unassembled WGS sequence"/>
</dbReference>
<organism evidence="1 2">
    <name type="scientific">Cohnella faecalis</name>
    <dbReference type="NCBI Taxonomy" id="2315694"/>
    <lineage>
        <taxon>Bacteria</taxon>
        <taxon>Bacillati</taxon>
        <taxon>Bacillota</taxon>
        <taxon>Bacilli</taxon>
        <taxon>Bacillales</taxon>
        <taxon>Paenibacillaceae</taxon>
        <taxon>Cohnella</taxon>
    </lineage>
</organism>
<gene>
    <name evidence="1" type="ORF">D3H35_26995</name>
</gene>